<keyword evidence="6 9" id="KW-1133">Transmembrane helix</keyword>
<evidence type="ECO:0000256" key="5">
    <source>
        <dbReference type="ARBA" id="ARBA00022692"/>
    </source>
</evidence>
<sequence length="619" mass="65950">MRVLASPGLSGEDRPAQHGGIRRTRSVIPRDVPGMQALLSLQVAVVVITAMYLGRSILIPVVLAVLLSFLLQPLVVLLRRARLGRVLSVLLSVALALTLVAALFWLIGGQLMGLTQQLAADHGTIERKLAGLRRLFNGGSHLAGLDAVQTQLGRLLAGPDATAAVPGGVPAQPVRVVQPPATPETILRELVVHLAHPAVTALVVFVATIFVLLQREDLRDRLIRLFGTRDLHRTTLALDDAGARLSRYFLTQLAINTLFGVLITAGLFALGVQSPVLWGILAALLRYVPYVGLAMSATPAILLAAASFPGWGHAALVLGLFVLVDQVLGQFAEPLLIGHSTGLSPLSVILAAAFWAFLWGPLGLILSTPLTVCLVVLGRHMESLRFLDVLLGDQPPLSPVESLYQRLLAGDLDEIENQCEALLRDRSLAALFDEVAIEALRLAAFDAERGVLTETRLQSMETALDEVLDGLEEHQDAQVEPPPLGRETGVPVLCIAGAFILDRIAARMMAIVLARHGIAARVMAGASAVGSEDVPPGTVLCLCSAGTVARLAPARAAVRLLRRTAGDAPIVLGFWPDERAKSDGPHRTVAADRRVEGTRAMLRLLEGERRHGTDAAVLA</sequence>
<organism evidence="10 11">
    <name type="scientific">Endosaccharibacter trunci</name>
    <dbReference type="NCBI Taxonomy" id="2812733"/>
    <lineage>
        <taxon>Bacteria</taxon>
        <taxon>Pseudomonadati</taxon>
        <taxon>Pseudomonadota</taxon>
        <taxon>Alphaproteobacteria</taxon>
        <taxon>Acetobacterales</taxon>
        <taxon>Acetobacteraceae</taxon>
        <taxon>Endosaccharibacter</taxon>
    </lineage>
</organism>
<name>A0ABT1W4T6_9PROT</name>
<comment type="similarity">
    <text evidence="2">Belongs to the autoinducer-2 exporter (AI-2E) (TC 2.A.86) family.</text>
</comment>
<gene>
    <name evidence="10" type="ORF">NFI95_03035</name>
</gene>
<keyword evidence="7 9" id="KW-0472">Membrane</keyword>
<feature type="transmembrane region" description="Helical" evidence="9">
    <location>
        <begin position="89"/>
        <end position="108"/>
    </location>
</feature>
<evidence type="ECO:0000313" key="11">
    <source>
        <dbReference type="Proteomes" id="UP001524587"/>
    </source>
</evidence>
<keyword evidence="5 9" id="KW-0812">Transmembrane</keyword>
<dbReference type="PANTHER" id="PTHR21716:SF53">
    <property type="entry name" value="PERMEASE PERM-RELATED"/>
    <property type="match status" value="1"/>
</dbReference>
<comment type="caution">
    <text evidence="10">The sequence shown here is derived from an EMBL/GenBank/DDBJ whole genome shotgun (WGS) entry which is preliminary data.</text>
</comment>
<reference evidence="10 11" key="1">
    <citation type="submission" date="2022-06" db="EMBL/GenBank/DDBJ databases">
        <title>Endosaccharibacter gen. nov., sp. nov., endophytic bacteria isolated from sugarcane.</title>
        <authorList>
            <person name="Pitiwittayakul N."/>
            <person name="Yukphan P."/>
            <person name="Charoenyingcharoen P."/>
            <person name="Tanasupawat S."/>
        </authorList>
    </citation>
    <scope>NUCLEOTIDE SEQUENCE [LARGE SCALE GENOMIC DNA]</scope>
    <source>
        <strain evidence="10 11">KSS8</strain>
    </source>
</reference>
<feature type="transmembrane region" description="Helical" evidence="9">
    <location>
        <begin position="57"/>
        <end position="77"/>
    </location>
</feature>
<evidence type="ECO:0000256" key="1">
    <source>
        <dbReference type="ARBA" id="ARBA00004651"/>
    </source>
</evidence>
<evidence type="ECO:0000256" key="9">
    <source>
        <dbReference type="SAM" id="Phobius"/>
    </source>
</evidence>
<feature type="transmembrane region" description="Helical" evidence="9">
    <location>
        <begin position="300"/>
        <end position="324"/>
    </location>
</feature>
<evidence type="ECO:0000256" key="3">
    <source>
        <dbReference type="ARBA" id="ARBA00022448"/>
    </source>
</evidence>
<dbReference type="RefSeq" id="WP_422862872.1">
    <property type="nucleotide sequence ID" value="NZ_JAMSKV010000002.1"/>
</dbReference>
<dbReference type="Proteomes" id="UP001524587">
    <property type="component" value="Unassembled WGS sequence"/>
</dbReference>
<evidence type="ECO:0000256" key="7">
    <source>
        <dbReference type="ARBA" id="ARBA00023136"/>
    </source>
</evidence>
<dbReference type="EMBL" id="JAMSKV010000002">
    <property type="protein sequence ID" value="MCQ8277425.1"/>
    <property type="molecule type" value="Genomic_DNA"/>
</dbReference>
<evidence type="ECO:0000256" key="6">
    <source>
        <dbReference type="ARBA" id="ARBA00022989"/>
    </source>
</evidence>
<evidence type="ECO:0000313" key="10">
    <source>
        <dbReference type="EMBL" id="MCQ8277425.1"/>
    </source>
</evidence>
<comment type="subcellular location">
    <subcellularLocation>
        <location evidence="1">Cell membrane</location>
        <topology evidence="1">Multi-pass membrane protein</topology>
    </subcellularLocation>
</comment>
<feature type="transmembrane region" description="Helical" evidence="9">
    <location>
        <begin position="194"/>
        <end position="213"/>
    </location>
</feature>
<dbReference type="InterPro" id="IPR002549">
    <property type="entry name" value="AI-2E-like"/>
</dbReference>
<protein>
    <submittedName>
        <fullName evidence="10">AI-2E family transporter</fullName>
    </submittedName>
</protein>
<feature type="transmembrane region" description="Helical" evidence="9">
    <location>
        <begin position="253"/>
        <end position="270"/>
    </location>
</feature>
<feature type="transmembrane region" description="Helical" evidence="9">
    <location>
        <begin position="344"/>
        <end position="377"/>
    </location>
</feature>
<proteinExistence type="inferred from homology"/>
<keyword evidence="11" id="KW-1185">Reference proteome</keyword>
<evidence type="ECO:0000256" key="2">
    <source>
        <dbReference type="ARBA" id="ARBA00009773"/>
    </source>
</evidence>
<dbReference type="Pfam" id="PF01594">
    <property type="entry name" value="AI-2E_transport"/>
    <property type="match status" value="1"/>
</dbReference>
<accession>A0ABT1W4T6</accession>
<keyword evidence="3" id="KW-0813">Transport</keyword>
<feature type="transmembrane region" description="Helical" evidence="9">
    <location>
        <begin position="32"/>
        <end position="51"/>
    </location>
</feature>
<feature type="region of interest" description="Disordered" evidence="8">
    <location>
        <begin position="1"/>
        <end position="20"/>
    </location>
</feature>
<dbReference type="PANTHER" id="PTHR21716">
    <property type="entry name" value="TRANSMEMBRANE PROTEIN"/>
    <property type="match status" value="1"/>
</dbReference>
<keyword evidence="4" id="KW-1003">Cell membrane</keyword>
<evidence type="ECO:0000256" key="4">
    <source>
        <dbReference type="ARBA" id="ARBA00022475"/>
    </source>
</evidence>
<evidence type="ECO:0000256" key="8">
    <source>
        <dbReference type="SAM" id="MobiDB-lite"/>
    </source>
</evidence>